<feature type="binding site" evidence="10">
    <location>
        <position position="183"/>
    </location>
    <ligand>
        <name>substrate</name>
    </ligand>
</feature>
<evidence type="ECO:0000256" key="9">
    <source>
        <dbReference type="ARBA" id="ARBA00052017"/>
    </source>
</evidence>
<name>A0A0B5DXE4_9RHOB</name>
<feature type="active site" description="Proton acceptor" evidence="10">
    <location>
        <position position="74"/>
    </location>
</feature>
<evidence type="ECO:0000256" key="8">
    <source>
        <dbReference type="ARBA" id="ARBA00051875"/>
    </source>
</evidence>
<dbReference type="PANTHER" id="PTHR11067">
    <property type="entry name" value="INOSINE TRIPHOSPHATE PYROPHOSPHATASE/HAM1 PROTEIN"/>
    <property type="match status" value="1"/>
</dbReference>
<evidence type="ECO:0000313" key="12">
    <source>
        <dbReference type="EMBL" id="AJE44932.1"/>
    </source>
</evidence>
<keyword evidence="3 10" id="KW-0479">Metal-binding</keyword>
<evidence type="ECO:0000256" key="10">
    <source>
        <dbReference type="HAMAP-Rule" id="MF_01405"/>
    </source>
</evidence>
<dbReference type="Pfam" id="PF01725">
    <property type="entry name" value="Ham1p_like"/>
    <property type="match status" value="1"/>
</dbReference>
<evidence type="ECO:0000256" key="2">
    <source>
        <dbReference type="ARBA" id="ARBA00011738"/>
    </source>
</evidence>
<keyword evidence="5 10" id="KW-0378">Hydrolase</keyword>
<keyword evidence="6 10" id="KW-0460">Magnesium</keyword>
<evidence type="ECO:0000313" key="13">
    <source>
        <dbReference type="Proteomes" id="UP000031521"/>
    </source>
</evidence>
<proteinExistence type="inferred from homology"/>
<accession>A0A0B5DXE4</accession>
<evidence type="ECO:0000256" key="11">
    <source>
        <dbReference type="RuleBase" id="RU003781"/>
    </source>
</evidence>
<dbReference type="GO" id="GO:0046872">
    <property type="term" value="F:metal ion binding"/>
    <property type="evidence" value="ECO:0007669"/>
    <property type="project" value="UniProtKB-KW"/>
</dbReference>
<dbReference type="EMBL" id="CP004393">
    <property type="protein sequence ID" value="AJE44932.1"/>
    <property type="molecule type" value="Genomic_DNA"/>
</dbReference>
<dbReference type="AlphaFoldDB" id="A0A0B5DXE4"/>
<keyword evidence="4 10" id="KW-0547">Nucleotide-binding</keyword>
<dbReference type="STRING" id="1208324.P73_0217"/>
<comment type="subunit">
    <text evidence="2 10">Homodimer.</text>
</comment>
<dbReference type="PANTHER" id="PTHR11067:SF9">
    <property type="entry name" value="INOSINE TRIPHOSPHATE PYROPHOSPHATASE"/>
    <property type="match status" value="1"/>
</dbReference>
<dbReference type="GO" id="GO:0009117">
    <property type="term" value="P:nucleotide metabolic process"/>
    <property type="evidence" value="ECO:0007669"/>
    <property type="project" value="UniProtKB-KW"/>
</dbReference>
<dbReference type="GO" id="GO:0017111">
    <property type="term" value="F:ribonucleoside triphosphate phosphatase activity"/>
    <property type="evidence" value="ECO:0007669"/>
    <property type="project" value="InterPro"/>
</dbReference>
<dbReference type="EC" id="3.6.1.66" evidence="10"/>
<dbReference type="InterPro" id="IPR029001">
    <property type="entry name" value="ITPase-like_fam"/>
</dbReference>
<dbReference type="InterPro" id="IPR002637">
    <property type="entry name" value="RdgB/HAM1"/>
</dbReference>
<dbReference type="GO" id="GO:0005829">
    <property type="term" value="C:cytosol"/>
    <property type="evidence" value="ECO:0007669"/>
    <property type="project" value="TreeGrafter"/>
</dbReference>
<evidence type="ECO:0000256" key="3">
    <source>
        <dbReference type="ARBA" id="ARBA00022723"/>
    </source>
</evidence>
<evidence type="ECO:0000256" key="1">
    <source>
        <dbReference type="ARBA" id="ARBA00008023"/>
    </source>
</evidence>
<reference evidence="12 13" key="1">
    <citation type="journal article" date="2014" name="Int. J. Syst. Evol. Microbiol.">
        <title>Celeribacter indicus sp. nov., a polycyclic aromatic hydrocarbon-degrading bacterium from deep-sea sediment and reclassification of Huaishuia halophila as Celeribacter halophilus comb. nov.</title>
        <authorList>
            <person name="Lai Q."/>
            <person name="Cao J."/>
            <person name="Yuan J."/>
            <person name="Li F."/>
            <person name="Shao Z."/>
        </authorList>
    </citation>
    <scope>NUCLEOTIDE SEQUENCE [LARGE SCALE GENOMIC DNA]</scope>
    <source>
        <strain evidence="12">P73</strain>
    </source>
</reference>
<feature type="binding site" evidence="10">
    <location>
        <position position="74"/>
    </location>
    <ligand>
        <name>Mg(2+)</name>
        <dbReference type="ChEBI" id="CHEBI:18420"/>
    </ligand>
</feature>
<comment type="catalytic activity">
    <reaction evidence="9 10">
        <text>XTP + H2O = XMP + diphosphate + H(+)</text>
        <dbReference type="Rhea" id="RHEA:28610"/>
        <dbReference type="ChEBI" id="CHEBI:15377"/>
        <dbReference type="ChEBI" id="CHEBI:15378"/>
        <dbReference type="ChEBI" id="CHEBI:33019"/>
        <dbReference type="ChEBI" id="CHEBI:57464"/>
        <dbReference type="ChEBI" id="CHEBI:61314"/>
        <dbReference type="EC" id="3.6.1.66"/>
    </reaction>
</comment>
<dbReference type="GO" id="GO:0000166">
    <property type="term" value="F:nucleotide binding"/>
    <property type="evidence" value="ECO:0007669"/>
    <property type="project" value="UniProtKB-KW"/>
</dbReference>
<sequence>MRSFDGDRLVLASHNKGKLSEIAELLAPYGIEVVSAGDLGFEEPEETEDTFAGNARIKAHFAARASGLPALSDDSGIMVDALDGAPGVYTADWAETPAGRDFPMAMKKVWDLLEEKSAPEPRTARFCCTLCLAWPDGHDEIFDGTVEGRLVWPPRGENGFGFDPIFLPEGETETFGEMDQARKQAMSHRADAFRQLVRGPFKDLSK</sequence>
<dbReference type="HAMAP" id="MF_01405">
    <property type="entry name" value="Non_canon_purine_NTPase"/>
    <property type="match status" value="1"/>
</dbReference>
<dbReference type="GO" id="GO:0036220">
    <property type="term" value="F:ITP diphosphatase activity"/>
    <property type="evidence" value="ECO:0007669"/>
    <property type="project" value="UniProtKB-UniRule"/>
</dbReference>
<dbReference type="NCBIfam" id="TIGR00042">
    <property type="entry name" value="RdgB/HAM1 family non-canonical purine NTP pyrophosphatase"/>
    <property type="match status" value="1"/>
</dbReference>
<feature type="binding site" evidence="10">
    <location>
        <begin position="188"/>
        <end position="189"/>
    </location>
    <ligand>
        <name>substrate</name>
    </ligand>
</feature>
<organism evidence="12 13">
    <name type="scientific">Celeribacter indicus</name>
    <dbReference type="NCBI Taxonomy" id="1208324"/>
    <lineage>
        <taxon>Bacteria</taxon>
        <taxon>Pseudomonadati</taxon>
        <taxon>Pseudomonadota</taxon>
        <taxon>Alphaproteobacteria</taxon>
        <taxon>Rhodobacterales</taxon>
        <taxon>Roseobacteraceae</taxon>
        <taxon>Celeribacter</taxon>
    </lineage>
</organism>
<comment type="cofactor">
    <cofactor evidence="10">
        <name>Mg(2+)</name>
        <dbReference type="ChEBI" id="CHEBI:18420"/>
    </cofactor>
    <text evidence="10">Binds 1 Mg(2+) ion per subunit.</text>
</comment>
<dbReference type="CDD" id="cd00515">
    <property type="entry name" value="HAM1"/>
    <property type="match status" value="1"/>
</dbReference>
<comment type="similarity">
    <text evidence="1 10 11">Belongs to the HAM1 NTPase family.</text>
</comment>
<protein>
    <recommendedName>
        <fullName evidence="10">dITP/XTP pyrophosphatase</fullName>
        <ecNumber evidence="10">3.6.1.66</ecNumber>
    </recommendedName>
    <alternativeName>
        <fullName evidence="10">Non-canonical purine NTP pyrophosphatase</fullName>
    </alternativeName>
    <alternativeName>
        <fullName evidence="10">Non-standard purine NTP pyrophosphatase</fullName>
    </alternativeName>
    <alternativeName>
        <fullName evidence="10">Nucleoside-triphosphate diphosphatase</fullName>
    </alternativeName>
    <alternativeName>
        <fullName evidence="10">Nucleoside-triphosphate pyrophosphatase</fullName>
        <shortName evidence="10">NTPase</shortName>
    </alternativeName>
</protein>
<dbReference type="RefSeq" id="WP_043868093.1">
    <property type="nucleotide sequence ID" value="NZ_CP004393.1"/>
</dbReference>
<dbReference type="FunFam" id="3.90.950.10:FF:000001">
    <property type="entry name" value="dITP/XTP pyrophosphatase"/>
    <property type="match status" value="1"/>
</dbReference>
<gene>
    <name evidence="12" type="ORF">P73_0217</name>
</gene>
<feature type="binding site" evidence="10">
    <location>
        <position position="45"/>
    </location>
    <ligand>
        <name>Mg(2+)</name>
        <dbReference type="ChEBI" id="CHEBI:18420"/>
    </ligand>
</feature>
<keyword evidence="7 10" id="KW-0546">Nucleotide metabolism</keyword>
<evidence type="ECO:0000256" key="5">
    <source>
        <dbReference type="ARBA" id="ARBA00022801"/>
    </source>
</evidence>
<feature type="binding site" evidence="10">
    <location>
        <begin position="13"/>
        <end position="18"/>
    </location>
    <ligand>
        <name>substrate</name>
    </ligand>
</feature>
<dbReference type="InterPro" id="IPR020922">
    <property type="entry name" value="dITP/XTP_pyrophosphatase"/>
</dbReference>
<evidence type="ECO:0000256" key="4">
    <source>
        <dbReference type="ARBA" id="ARBA00022741"/>
    </source>
</evidence>
<feature type="binding site" evidence="10">
    <location>
        <position position="75"/>
    </location>
    <ligand>
        <name>substrate</name>
    </ligand>
</feature>
<keyword evidence="13" id="KW-1185">Reference proteome</keyword>
<dbReference type="SUPFAM" id="SSF52972">
    <property type="entry name" value="ITPase-like"/>
    <property type="match status" value="1"/>
</dbReference>
<dbReference type="GO" id="GO:0036222">
    <property type="term" value="F:XTP diphosphatase activity"/>
    <property type="evidence" value="ECO:0007669"/>
    <property type="project" value="UniProtKB-UniRule"/>
</dbReference>
<dbReference type="GO" id="GO:0009146">
    <property type="term" value="P:purine nucleoside triphosphate catabolic process"/>
    <property type="evidence" value="ECO:0007669"/>
    <property type="project" value="UniProtKB-UniRule"/>
</dbReference>
<dbReference type="KEGG" id="cid:P73_0217"/>
<dbReference type="OrthoDB" id="9807456at2"/>
<dbReference type="GO" id="GO:0035870">
    <property type="term" value="F:dITP diphosphatase activity"/>
    <property type="evidence" value="ECO:0007669"/>
    <property type="project" value="UniProtKB-UniRule"/>
</dbReference>
<comment type="catalytic activity">
    <reaction evidence="8 10">
        <text>dITP + H2O = dIMP + diphosphate + H(+)</text>
        <dbReference type="Rhea" id="RHEA:28342"/>
        <dbReference type="ChEBI" id="CHEBI:15377"/>
        <dbReference type="ChEBI" id="CHEBI:15378"/>
        <dbReference type="ChEBI" id="CHEBI:33019"/>
        <dbReference type="ChEBI" id="CHEBI:61194"/>
        <dbReference type="ChEBI" id="CHEBI:61382"/>
        <dbReference type="EC" id="3.6.1.66"/>
    </reaction>
</comment>
<comment type="function">
    <text evidence="10">Pyrophosphatase that catalyzes the hydrolysis of nucleoside triphosphates to their monophosphate derivatives, with a high preference for the non-canonical purine nucleotides XTP (xanthosine triphosphate), dITP (deoxyinosine triphosphate) and ITP. Seems to function as a house-cleaning enzyme that removes non-canonical purine nucleotides from the nucleotide pool, thus preventing their incorporation into DNA/RNA and avoiding chromosomal lesions.</text>
</comment>
<feature type="binding site" evidence="10">
    <location>
        <begin position="160"/>
        <end position="163"/>
    </location>
    <ligand>
        <name>substrate</name>
    </ligand>
</feature>
<dbReference type="HOGENOM" id="CLU_082080_0_0_5"/>
<dbReference type="Gene3D" id="3.90.950.10">
    <property type="match status" value="1"/>
</dbReference>
<comment type="catalytic activity">
    <reaction evidence="10">
        <text>ITP + H2O = IMP + diphosphate + H(+)</text>
        <dbReference type="Rhea" id="RHEA:29399"/>
        <dbReference type="ChEBI" id="CHEBI:15377"/>
        <dbReference type="ChEBI" id="CHEBI:15378"/>
        <dbReference type="ChEBI" id="CHEBI:33019"/>
        <dbReference type="ChEBI" id="CHEBI:58053"/>
        <dbReference type="ChEBI" id="CHEBI:61402"/>
        <dbReference type="EC" id="3.6.1.66"/>
    </reaction>
</comment>
<evidence type="ECO:0000256" key="7">
    <source>
        <dbReference type="ARBA" id="ARBA00023080"/>
    </source>
</evidence>
<evidence type="ECO:0000256" key="6">
    <source>
        <dbReference type="ARBA" id="ARBA00022842"/>
    </source>
</evidence>
<dbReference type="Proteomes" id="UP000031521">
    <property type="component" value="Chromosome"/>
</dbReference>